<keyword evidence="1" id="KW-0812">Transmembrane</keyword>
<keyword evidence="1" id="KW-0472">Membrane</keyword>
<keyword evidence="3" id="KW-1185">Reference proteome</keyword>
<proteinExistence type="predicted"/>
<accession>A0ABD3EC30</accession>
<name>A0ABD3EC30_9LAMI</name>
<reference evidence="3" key="1">
    <citation type="journal article" date="2024" name="IScience">
        <title>Strigolactones Initiate the Formation of Haustorium-like Structures in Castilleja.</title>
        <authorList>
            <person name="Buerger M."/>
            <person name="Peterson D."/>
            <person name="Chory J."/>
        </authorList>
    </citation>
    <scope>NUCLEOTIDE SEQUENCE [LARGE SCALE GENOMIC DNA]</scope>
</reference>
<feature type="transmembrane region" description="Helical" evidence="1">
    <location>
        <begin position="37"/>
        <end position="56"/>
    </location>
</feature>
<organism evidence="2 3">
    <name type="scientific">Castilleja foliolosa</name>
    <dbReference type="NCBI Taxonomy" id="1961234"/>
    <lineage>
        <taxon>Eukaryota</taxon>
        <taxon>Viridiplantae</taxon>
        <taxon>Streptophyta</taxon>
        <taxon>Embryophyta</taxon>
        <taxon>Tracheophyta</taxon>
        <taxon>Spermatophyta</taxon>
        <taxon>Magnoliopsida</taxon>
        <taxon>eudicotyledons</taxon>
        <taxon>Gunneridae</taxon>
        <taxon>Pentapetalae</taxon>
        <taxon>asterids</taxon>
        <taxon>lamiids</taxon>
        <taxon>Lamiales</taxon>
        <taxon>Orobanchaceae</taxon>
        <taxon>Pedicularideae</taxon>
        <taxon>Castillejinae</taxon>
        <taxon>Castilleja</taxon>
    </lineage>
</organism>
<keyword evidence="1" id="KW-1133">Transmembrane helix</keyword>
<feature type="transmembrane region" description="Helical" evidence="1">
    <location>
        <begin position="7"/>
        <end position="25"/>
    </location>
</feature>
<dbReference type="EMBL" id="JAVIJP010000006">
    <property type="protein sequence ID" value="KAL3651903.1"/>
    <property type="molecule type" value="Genomic_DNA"/>
</dbReference>
<dbReference type="AlphaFoldDB" id="A0ABD3EC30"/>
<evidence type="ECO:0000313" key="3">
    <source>
        <dbReference type="Proteomes" id="UP001632038"/>
    </source>
</evidence>
<sequence length="70" mass="7464">MQIGLELVSFFSACTAFDVVLIYTLELFPTCVRNSAVSMVRQALVFGGALSPVLIMRAGRTGCCLMACLG</sequence>
<comment type="caution">
    <text evidence="2">The sequence shown here is derived from an EMBL/GenBank/DDBJ whole genome shotgun (WGS) entry which is preliminary data.</text>
</comment>
<protein>
    <submittedName>
        <fullName evidence="2">Organic cation/carnitine transporter 3</fullName>
    </submittedName>
</protein>
<gene>
    <name evidence="2" type="primary">OCT3_2</name>
    <name evidence="2" type="ORF">CASFOL_004905</name>
</gene>
<evidence type="ECO:0000313" key="2">
    <source>
        <dbReference type="EMBL" id="KAL3651903.1"/>
    </source>
</evidence>
<dbReference type="Proteomes" id="UP001632038">
    <property type="component" value="Unassembled WGS sequence"/>
</dbReference>
<evidence type="ECO:0000256" key="1">
    <source>
        <dbReference type="SAM" id="Phobius"/>
    </source>
</evidence>